<feature type="region of interest" description="Disordered" evidence="1">
    <location>
        <begin position="1"/>
        <end position="31"/>
    </location>
</feature>
<sequence>MREQGKAVAGLWPISVAPPQELPDRPSVPRV</sequence>
<protein>
    <submittedName>
        <fullName evidence="2">Uncharacterized protein</fullName>
    </submittedName>
</protein>
<gene>
    <name evidence="2" type="ORF">BG653_06995</name>
</gene>
<reference evidence="2 3" key="1">
    <citation type="submission" date="2016-09" db="EMBL/GenBank/DDBJ databases">
        <title>Streptomyces platensis DSM40041, a candidate organism with high potential of specific P450 cytochromes.</title>
        <authorList>
            <person name="Grumaz C."/>
            <person name="Vainshtein Y."/>
            <person name="Kirstahler P."/>
            <person name="Sohn K."/>
        </authorList>
    </citation>
    <scope>NUCLEOTIDE SEQUENCE [LARGE SCALE GENOMIC DNA]</scope>
    <source>
        <strain evidence="2 3">DSM 40041</strain>
    </source>
</reference>
<accession>A0ABX3XLD4</accession>
<proteinExistence type="predicted"/>
<evidence type="ECO:0000256" key="1">
    <source>
        <dbReference type="SAM" id="MobiDB-lite"/>
    </source>
</evidence>
<name>A0ABX3XLD4_STRPT</name>
<dbReference type="Proteomes" id="UP000194225">
    <property type="component" value="Unassembled WGS sequence"/>
</dbReference>
<keyword evidence="3" id="KW-1185">Reference proteome</keyword>
<evidence type="ECO:0000313" key="3">
    <source>
        <dbReference type="Proteomes" id="UP000194225"/>
    </source>
</evidence>
<organism evidence="2 3">
    <name type="scientific">Streptomyces platensis</name>
    <dbReference type="NCBI Taxonomy" id="58346"/>
    <lineage>
        <taxon>Bacteria</taxon>
        <taxon>Bacillati</taxon>
        <taxon>Actinomycetota</taxon>
        <taxon>Actinomycetes</taxon>
        <taxon>Kitasatosporales</taxon>
        <taxon>Streptomycetaceae</taxon>
        <taxon>Streptomyces</taxon>
    </lineage>
</organism>
<evidence type="ECO:0000313" key="2">
    <source>
        <dbReference type="EMBL" id="OSY35970.1"/>
    </source>
</evidence>
<comment type="caution">
    <text evidence="2">The sequence shown here is derived from an EMBL/GenBank/DDBJ whole genome shotgun (WGS) entry which is preliminary data.</text>
</comment>
<dbReference type="EMBL" id="MIGA01000084">
    <property type="protein sequence ID" value="OSY35970.1"/>
    <property type="molecule type" value="Genomic_DNA"/>
</dbReference>